<sequence length="488" mass="52566">MSALLYASVLTPMVLSPVAYIAARRSTSAAAYISAIALLPLLASSSIGLFLGGSTSSPLPGLWFIFSLYMTPYNAVYLFTVALVGILVAIYSAPYMEHRAEELGVKSTIFYLTYGFFLGGLAGAFSALSLIGIYIFIEVALIASLFQVLYYGYGNRARITIMYLVWSHVAALLMLAGFLLLYLYGVATVPLTSAIAAALPRTIVLLAVWLVLLGSLIKMAALGVHMWLPYVHAEAPTPLSALLSPVLVGFGGYVISLVVMPMMPPAWNIPLAIYAAATAIYGGMMAYTQKDIKRLFAYSTVSQMGYMLFAIAMHNSYGLTAAALIYLSHGLGKAVLFMTSGYFIMHLHTRDIDRMGGLYGWNSALASSAIVGFLNLAGILTIGMISEITLAEALTSTYLSPQYISIYLLFAAMLVVTAIYAFTTIKNVFFGPPKVAGAGPYDAALAAIIAAAFISVLLFLPPFSSYIWSNVNAWAQYYFNVLMHAFIT</sequence>
<gene>
    <name evidence="1" type="ORF">TU35_006635</name>
</gene>
<dbReference type="Proteomes" id="UP000033636">
    <property type="component" value="Unassembled WGS sequence"/>
</dbReference>
<reference evidence="1" key="1">
    <citation type="submission" date="2024-07" db="EMBL/GenBank/DDBJ databases">
        <title>Metagenome and Metagenome-Assembled Genomes of Archaea from a hot spring from the geothermal field of Los Azufres, Mexico.</title>
        <authorList>
            <person name="Marin-Paredes R."/>
            <person name="Martinez-Romero E."/>
            <person name="Servin-Garciduenas L.E."/>
        </authorList>
    </citation>
    <scope>NUCLEOTIDE SEQUENCE</scope>
</reference>
<dbReference type="EMBL" id="JZWT02000016">
    <property type="protein sequence ID" value="MFB6490903.1"/>
    <property type="molecule type" value="Genomic_DNA"/>
</dbReference>
<organism evidence="1 2">
    <name type="scientific">Thermoproteus sp. AZ2</name>
    <dbReference type="NCBI Taxonomy" id="1609232"/>
    <lineage>
        <taxon>Archaea</taxon>
        <taxon>Thermoproteota</taxon>
        <taxon>Thermoprotei</taxon>
        <taxon>Thermoproteales</taxon>
        <taxon>Thermoproteaceae</taxon>
        <taxon>Thermoproteus</taxon>
    </lineage>
</organism>
<protein>
    <submittedName>
        <fullName evidence="1">Complex I subunit 5 family protein</fullName>
    </submittedName>
</protein>
<evidence type="ECO:0000313" key="2">
    <source>
        <dbReference type="Proteomes" id="UP000033636"/>
    </source>
</evidence>
<name>A0ACC6V237_9CREN</name>
<accession>A0ACC6V237</accession>
<comment type="caution">
    <text evidence="1">The sequence shown here is derived from an EMBL/GenBank/DDBJ whole genome shotgun (WGS) entry which is preliminary data.</text>
</comment>
<proteinExistence type="predicted"/>
<evidence type="ECO:0000313" key="1">
    <source>
        <dbReference type="EMBL" id="MFB6490903.1"/>
    </source>
</evidence>